<protein>
    <submittedName>
        <fullName evidence="2">BT1926 family outer membrane beta-barrel protein</fullName>
    </submittedName>
</protein>
<feature type="signal peptide" evidence="1">
    <location>
        <begin position="1"/>
        <end position="20"/>
    </location>
</feature>
<evidence type="ECO:0000256" key="1">
    <source>
        <dbReference type="SAM" id="SignalP"/>
    </source>
</evidence>
<name>A0ABV1RS80_9BACT</name>
<comment type="caution">
    <text evidence="2">The sequence shown here is derived from an EMBL/GenBank/DDBJ whole genome shotgun (WGS) entry which is preliminary data.</text>
</comment>
<accession>A0ABV1RS80</accession>
<sequence length="212" mass="23581">MKNTLLTFILVLIPIFTLQAQDSSSEFKPVIGDRTIEAGSSLQGFQYGGTLKYRQFITDEKALRLSGNLQFSYNAPNDDFTEMYSAISIIPGIERHFAGTSRLSPYIGAELPLSVAFSKSESPEKTVNGAWGEQYNRAFIGAGLNAVTGVDFYIVKNFYVGLEFGAGVFYRKYKDVKIDYKEYDFNDRTIKGGSSINFNTFATGGFRIGFAF</sequence>
<keyword evidence="3" id="KW-1185">Reference proteome</keyword>
<dbReference type="RefSeq" id="WP_350411622.1">
    <property type="nucleotide sequence ID" value="NZ_JBEOKT010000005.1"/>
</dbReference>
<dbReference type="Proteomes" id="UP001476807">
    <property type="component" value="Unassembled WGS sequence"/>
</dbReference>
<evidence type="ECO:0000313" key="2">
    <source>
        <dbReference type="EMBL" id="MER2997233.1"/>
    </source>
</evidence>
<proteinExistence type="predicted"/>
<organism evidence="2 3">
    <name type="scientific">Pontibacter populi</name>
    <dbReference type="NCBI Taxonomy" id="890055"/>
    <lineage>
        <taxon>Bacteria</taxon>
        <taxon>Pseudomonadati</taxon>
        <taxon>Bacteroidota</taxon>
        <taxon>Cytophagia</taxon>
        <taxon>Cytophagales</taxon>
        <taxon>Hymenobacteraceae</taxon>
        <taxon>Pontibacter</taxon>
    </lineage>
</organism>
<keyword evidence="1" id="KW-0732">Signal</keyword>
<dbReference type="Gene3D" id="2.40.160.20">
    <property type="match status" value="1"/>
</dbReference>
<gene>
    <name evidence="2" type="ORF">ABS362_06725</name>
</gene>
<evidence type="ECO:0000313" key="3">
    <source>
        <dbReference type="Proteomes" id="UP001476807"/>
    </source>
</evidence>
<feature type="chain" id="PRO_5046868410" evidence="1">
    <location>
        <begin position="21"/>
        <end position="212"/>
    </location>
</feature>
<reference evidence="2 3" key="1">
    <citation type="submission" date="2024-06" db="EMBL/GenBank/DDBJ databases">
        <title>Pontibacter populi HYL7-15.</title>
        <authorList>
            <person name="Kim M.K."/>
        </authorList>
    </citation>
    <scope>NUCLEOTIDE SEQUENCE [LARGE SCALE GENOMIC DNA]</scope>
    <source>
        <strain evidence="2 3">HYL7-15</strain>
    </source>
</reference>
<dbReference type="EMBL" id="JBEOKT010000005">
    <property type="protein sequence ID" value="MER2997233.1"/>
    <property type="molecule type" value="Genomic_DNA"/>
</dbReference>